<dbReference type="EMBL" id="CP130318">
    <property type="protein sequence ID" value="WNQ10956.1"/>
    <property type="molecule type" value="Genomic_DNA"/>
</dbReference>
<dbReference type="Gene3D" id="3.40.50.620">
    <property type="entry name" value="HUPs"/>
    <property type="match status" value="1"/>
</dbReference>
<gene>
    <name evidence="3" type="ORF">MJA45_25625</name>
</gene>
<dbReference type="AlphaFoldDB" id="A0AA96LC68"/>
<dbReference type="InterPro" id="IPR014729">
    <property type="entry name" value="Rossmann-like_a/b/a_fold"/>
</dbReference>
<evidence type="ECO:0000259" key="2">
    <source>
        <dbReference type="Pfam" id="PF00582"/>
    </source>
</evidence>
<dbReference type="PRINTS" id="PR01438">
    <property type="entry name" value="UNVRSLSTRESS"/>
</dbReference>
<accession>A0AA96LC68</accession>
<proteinExistence type="inferred from homology"/>
<evidence type="ECO:0000313" key="3">
    <source>
        <dbReference type="EMBL" id="WNQ10956.1"/>
    </source>
</evidence>
<dbReference type="PANTHER" id="PTHR46268">
    <property type="entry name" value="STRESS RESPONSE PROTEIN NHAX"/>
    <property type="match status" value="1"/>
</dbReference>
<evidence type="ECO:0000313" key="4">
    <source>
        <dbReference type="Proteomes" id="UP001305702"/>
    </source>
</evidence>
<dbReference type="KEGG" id="paun:MJA45_25625"/>
<organism evidence="3 4">
    <name type="scientific">Paenibacillus aurantius</name>
    <dbReference type="NCBI Taxonomy" id="2918900"/>
    <lineage>
        <taxon>Bacteria</taxon>
        <taxon>Bacillati</taxon>
        <taxon>Bacillota</taxon>
        <taxon>Bacilli</taxon>
        <taxon>Bacillales</taxon>
        <taxon>Paenibacillaceae</taxon>
        <taxon>Paenibacillus</taxon>
    </lineage>
</organism>
<name>A0AA96LC68_9BACL</name>
<comment type="similarity">
    <text evidence="1">Belongs to the universal stress protein A family.</text>
</comment>
<keyword evidence="4" id="KW-1185">Reference proteome</keyword>
<evidence type="ECO:0000256" key="1">
    <source>
        <dbReference type="ARBA" id="ARBA00008791"/>
    </source>
</evidence>
<sequence length="140" mass="14992">MYEKLLVPVDGSESSARALAHAVSLARSLPVPPELVVLHVNPSFAMNEPPIGVNLEEAVEEEGRRILEPAVAALKDAGIPYRSLARNGDPAEIILRLAREEECGLIVMGSRGNGLVKELLLGSVSHAVIQQARCPVMIVK</sequence>
<reference evidence="3 4" key="1">
    <citation type="submission" date="2022-02" db="EMBL/GenBank/DDBJ databases">
        <title>Paenibacillus sp. MBLB1776 Whole Genome Shotgun Sequencing.</title>
        <authorList>
            <person name="Hwang C.Y."/>
            <person name="Cho E.-S."/>
            <person name="Seo M.-J."/>
        </authorList>
    </citation>
    <scope>NUCLEOTIDE SEQUENCE [LARGE SCALE GENOMIC DNA]</scope>
    <source>
        <strain evidence="3 4">MBLB1776</strain>
    </source>
</reference>
<dbReference type="CDD" id="cd00293">
    <property type="entry name" value="USP-like"/>
    <property type="match status" value="1"/>
</dbReference>
<dbReference type="RefSeq" id="WP_315604732.1">
    <property type="nucleotide sequence ID" value="NZ_CP130318.1"/>
</dbReference>
<protein>
    <submittedName>
        <fullName evidence="3">Universal stress protein</fullName>
    </submittedName>
</protein>
<feature type="domain" description="UspA" evidence="2">
    <location>
        <begin position="1"/>
        <end position="140"/>
    </location>
</feature>
<dbReference type="SUPFAM" id="SSF52402">
    <property type="entry name" value="Adenine nucleotide alpha hydrolases-like"/>
    <property type="match status" value="1"/>
</dbReference>
<dbReference type="InterPro" id="IPR006015">
    <property type="entry name" value="Universal_stress_UspA"/>
</dbReference>
<dbReference type="Pfam" id="PF00582">
    <property type="entry name" value="Usp"/>
    <property type="match status" value="1"/>
</dbReference>
<dbReference type="InterPro" id="IPR006016">
    <property type="entry name" value="UspA"/>
</dbReference>
<dbReference type="PANTHER" id="PTHR46268:SF15">
    <property type="entry name" value="UNIVERSAL STRESS PROTEIN HP_0031"/>
    <property type="match status" value="1"/>
</dbReference>
<dbReference type="Proteomes" id="UP001305702">
    <property type="component" value="Chromosome"/>
</dbReference>